<feature type="domain" description="Rhodanese" evidence="3">
    <location>
        <begin position="169"/>
        <end position="279"/>
    </location>
</feature>
<dbReference type="InterPro" id="IPR036873">
    <property type="entry name" value="Rhodanese-like_dom_sf"/>
</dbReference>
<dbReference type="SUPFAM" id="SSF52821">
    <property type="entry name" value="Rhodanese/Cell cycle control phosphatase"/>
    <property type="match status" value="2"/>
</dbReference>
<reference evidence="4 5" key="1">
    <citation type="submission" date="2018-05" db="EMBL/GenBank/DDBJ databases">
        <title>Paenibacillus flagellatus sp. nov., isolated from selenium mineral soil.</title>
        <authorList>
            <person name="Dai X."/>
        </authorList>
    </citation>
    <scope>NUCLEOTIDE SEQUENCE [LARGE SCALE GENOMIC DNA]</scope>
    <source>
        <strain evidence="4 5">DXL2</strain>
    </source>
</reference>
<dbReference type="PANTHER" id="PTHR11364:SF27">
    <property type="entry name" value="SULFURTRANSFERASE"/>
    <property type="match status" value="1"/>
</dbReference>
<dbReference type="GO" id="GO:0004792">
    <property type="term" value="F:thiosulfate-cyanide sulfurtransferase activity"/>
    <property type="evidence" value="ECO:0007669"/>
    <property type="project" value="InterPro"/>
</dbReference>
<dbReference type="PROSITE" id="PS50206">
    <property type="entry name" value="RHODANESE_3"/>
    <property type="match status" value="2"/>
</dbReference>
<dbReference type="CDD" id="cd01449">
    <property type="entry name" value="TST_Repeat_2"/>
    <property type="match status" value="1"/>
</dbReference>
<dbReference type="CDD" id="cd01448">
    <property type="entry name" value="TST_Repeat_1"/>
    <property type="match status" value="1"/>
</dbReference>
<dbReference type="InterPro" id="IPR001307">
    <property type="entry name" value="Thiosulphate_STrfase_CS"/>
</dbReference>
<comment type="caution">
    <text evidence="4">The sequence shown here is derived from an EMBL/GenBank/DDBJ whole genome shotgun (WGS) entry which is preliminary data.</text>
</comment>
<dbReference type="InterPro" id="IPR001763">
    <property type="entry name" value="Rhodanese-like_dom"/>
</dbReference>
<evidence type="ECO:0000256" key="1">
    <source>
        <dbReference type="ARBA" id="ARBA00022679"/>
    </source>
</evidence>
<keyword evidence="2" id="KW-0677">Repeat</keyword>
<sequence>MAASSNIVSVRELEARLEQGERIVLADVRFSPKEGGYGREAYERDHVPGAVFVDFKAVLTDPPREHGGRSPLPSPETLAERLGALGIDRSTPVVVYEDGNGPAAARLWWVLTYLGHDAASVLDGGYAAWTAAGLPVTAEKPSPERRTFDVALRPERLVGVEEARAASGGSSGAALVDSRDASQYRGLEAPYDPVAGHIPGAVNYFWKDALSADGTWKDAESLRAHFAGLDPSGEIIVYCGSGISATPNVLALEEAGFANVKLYAGSWSDWISYPDNPIATGDE</sequence>
<dbReference type="Gene3D" id="3.40.250.10">
    <property type="entry name" value="Rhodanese-like domain"/>
    <property type="match status" value="2"/>
</dbReference>
<evidence type="ECO:0000259" key="3">
    <source>
        <dbReference type="PROSITE" id="PS50206"/>
    </source>
</evidence>
<dbReference type="EMBL" id="QJVJ01000007">
    <property type="protein sequence ID" value="PYI53379.1"/>
    <property type="molecule type" value="Genomic_DNA"/>
</dbReference>
<dbReference type="OrthoDB" id="9770030at2"/>
<keyword evidence="5" id="KW-1185">Reference proteome</keyword>
<name>A0A2V5K2E4_9BACL</name>
<evidence type="ECO:0000256" key="2">
    <source>
        <dbReference type="ARBA" id="ARBA00022737"/>
    </source>
</evidence>
<dbReference type="SMART" id="SM00450">
    <property type="entry name" value="RHOD"/>
    <property type="match status" value="2"/>
</dbReference>
<gene>
    <name evidence="4" type="ORF">DLM86_16475</name>
</gene>
<dbReference type="Proteomes" id="UP000247476">
    <property type="component" value="Unassembled WGS sequence"/>
</dbReference>
<dbReference type="RefSeq" id="WP_110841152.1">
    <property type="nucleotide sequence ID" value="NZ_QJVJ01000007.1"/>
</dbReference>
<protein>
    <submittedName>
        <fullName evidence="4">Sulfurtransferase</fullName>
    </submittedName>
</protein>
<keyword evidence="1 4" id="KW-0808">Transferase</keyword>
<dbReference type="AlphaFoldDB" id="A0A2V5K2E4"/>
<evidence type="ECO:0000313" key="4">
    <source>
        <dbReference type="EMBL" id="PYI53379.1"/>
    </source>
</evidence>
<feature type="domain" description="Rhodanese" evidence="3">
    <location>
        <begin position="19"/>
        <end position="138"/>
    </location>
</feature>
<accession>A0A2V5K2E4</accession>
<organism evidence="4 5">
    <name type="scientific">Paenibacillus flagellatus</name>
    <dbReference type="NCBI Taxonomy" id="2211139"/>
    <lineage>
        <taxon>Bacteria</taxon>
        <taxon>Bacillati</taxon>
        <taxon>Bacillota</taxon>
        <taxon>Bacilli</taxon>
        <taxon>Bacillales</taxon>
        <taxon>Paenibacillaceae</taxon>
        <taxon>Paenibacillus</taxon>
    </lineage>
</organism>
<dbReference type="InterPro" id="IPR045078">
    <property type="entry name" value="TST/MPST-like"/>
</dbReference>
<dbReference type="PROSITE" id="PS00380">
    <property type="entry name" value="RHODANESE_1"/>
    <property type="match status" value="1"/>
</dbReference>
<dbReference type="Pfam" id="PF00581">
    <property type="entry name" value="Rhodanese"/>
    <property type="match status" value="2"/>
</dbReference>
<proteinExistence type="predicted"/>
<evidence type="ECO:0000313" key="5">
    <source>
        <dbReference type="Proteomes" id="UP000247476"/>
    </source>
</evidence>
<dbReference type="PANTHER" id="PTHR11364">
    <property type="entry name" value="THIOSULFATE SULFERTANSFERASE"/>
    <property type="match status" value="1"/>
</dbReference>